<evidence type="ECO:0000313" key="2">
    <source>
        <dbReference type="Proteomes" id="UP000002408"/>
    </source>
</evidence>
<name>A7I8H6_METB6</name>
<evidence type="ECO:0000313" key="1">
    <source>
        <dbReference type="EMBL" id="ABS56037.1"/>
    </source>
</evidence>
<protein>
    <submittedName>
        <fullName evidence="1">Uncharacterized protein</fullName>
    </submittedName>
</protein>
<proteinExistence type="predicted"/>
<keyword evidence="2" id="KW-1185">Reference proteome</keyword>
<dbReference type="KEGG" id="mbn:Mboo_1519"/>
<reference evidence="2" key="1">
    <citation type="journal article" date="2015" name="Microbiology">
        <title>Genome of Methanoregula boonei 6A8 reveals adaptations to oligotrophic peatland environments.</title>
        <authorList>
            <person name="Braeuer S."/>
            <person name="Cadillo-Quiroz H."/>
            <person name="Kyrpides N."/>
            <person name="Woyke T."/>
            <person name="Goodwin L."/>
            <person name="Detter C."/>
            <person name="Podell S."/>
            <person name="Yavitt J.B."/>
            <person name="Zinder S.H."/>
        </authorList>
    </citation>
    <scope>NUCLEOTIDE SEQUENCE [LARGE SCALE GENOMIC DNA]</scope>
    <source>
        <strain evidence="2">DSM 21154 / JCM 14090 / 6A8</strain>
    </source>
</reference>
<dbReference type="Proteomes" id="UP000002408">
    <property type="component" value="Chromosome"/>
</dbReference>
<dbReference type="HOGENOM" id="CLU_2103477_0_0_2"/>
<gene>
    <name evidence="1" type="ordered locus">Mboo_1519</name>
</gene>
<dbReference type="EMBL" id="CP000780">
    <property type="protein sequence ID" value="ABS56037.1"/>
    <property type="molecule type" value="Genomic_DNA"/>
</dbReference>
<organism evidence="1 2">
    <name type="scientific">Methanoregula boonei (strain DSM 21154 / JCM 14090 / 6A8)</name>
    <dbReference type="NCBI Taxonomy" id="456442"/>
    <lineage>
        <taxon>Archaea</taxon>
        <taxon>Methanobacteriati</taxon>
        <taxon>Methanobacteriota</taxon>
        <taxon>Stenosarchaea group</taxon>
        <taxon>Methanomicrobia</taxon>
        <taxon>Methanomicrobiales</taxon>
        <taxon>Methanoregulaceae</taxon>
        <taxon>Methanoregula</taxon>
    </lineage>
</organism>
<dbReference type="AlphaFoldDB" id="A7I8H6"/>
<sequence length="115" mass="12869">MPPLKDLADKRKAWDTLSESLKSKGVVIQTWSRSRGNGCYFHAIVSGDSIIVSGTPLKAPSCNIKIGKKRSIDYAQFEQVANIFEKYVTGETSRMDMLKLGWNSSYIISLIVRLL</sequence>
<accession>A7I8H6</accession>